<name>A0ABM1Z0F8_AEDAL</name>
<keyword evidence="2" id="KW-1185">Reference proteome</keyword>
<dbReference type="GeneID" id="115261051"/>
<dbReference type="Proteomes" id="UP000069940">
    <property type="component" value="Unassembled WGS sequence"/>
</dbReference>
<proteinExistence type="predicted"/>
<protein>
    <submittedName>
        <fullName evidence="1">Uncharacterized protein</fullName>
    </submittedName>
</protein>
<evidence type="ECO:0000313" key="2">
    <source>
        <dbReference type="Proteomes" id="UP000069940"/>
    </source>
</evidence>
<accession>A0ABM1Z0F8</accession>
<reference evidence="2" key="1">
    <citation type="journal article" date="2015" name="Proc. Natl. Acad. Sci. U.S.A.">
        <title>Genome sequence of the Asian Tiger mosquito, Aedes albopictus, reveals insights into its biology, genetics, and evolution.</title>
        <authorList>
            <person name="Chen X.G."/>
            <person name="Jiang X."/>
            <person name="Gu J."/>
            <person name="Xu M."/>
            <person name="Wu Y."/>
            <person name="Deng Y."/>
            <person name="Zhang C."/>
            <person name="Bonizzoni M."/>
            <person name="Dermauw W."/>
            <person name="Vontas J."/>
            <person name="Armbruster P."/>
            <person name="Huang X."/>
            <person name="Yang Y."/>
            <person name="Zhang H."/>
            <person name="He W."/>
            <person name="Peng H."/>
            <person name="Liu Y."/>
            <person name="Wu K."/>
            <person name="Chen J."/>
            <person name="Lirakis M."/>
            <person name="Topalis P."/>
            <person name="Van Leeuwen T."/>
            <person name="Hall A.B."/>
            <person name="Jiang X."/>
            <person name="Thorpe C."/>
            <person name="Mueller R.L."/>
            <person name="Sun C."/>
            <person name="Waterhouse R.M."/>
            <person name="Yan G."/>
            <person name="Tu Z.J."/>
            <person name="Fang X."/>
            <person name="James A.A."/>
        </authorList>
    </citation>
    <scope>NUCLEOTIDE SEQUENCE [LARGE SCALE GENOMIC DNA]</scope>
    <source>
        <strain evidence="2">Foshan</strain>
    </source>
</reference>
<sequence>MSLTAASVLQMLNQNKLCVESTVLISTAMDYLGNEGQTKPSGGRFEAQNPEFVAAVRIGAGDGTAMVKLAIFIDRYVELGVKLPIKDNQANQKRPQLDAA</sequence>
<dbReference type="RefSeq" id="XP_029718274.1">
    <property type="nucleotide sequence ID" value="XM_029862414.2"/>
</dbReference>
<organism evidence="1 2">
    <name type="scientific">Aedes albopictus</name>
    <name type="common">Asian tiger mosquito</name>
    <name type="synonym">Stegomyia albopicta</name>
    <dbReference type="NCBI Taxonomy" id="7160"/>
    <lineage>
        <taxon>Eukaryota</taxon>
        <taxon>Metazoa</taxon>
        <taxon>Ecdysozoa</taxon>
        <taxon>Arthropoda</taxon>
        <taxon>Hexapoda</taxon>
        <taxon>Insecta</taxon>
        <taxon>Pterygota</taxon>
        <taxon>Neoptera</taxon>
        <taxon>Endopterygota</taxon>
        <taxon>Diptera</taxon>
        <taxon>Nematocera</taxon>
        <taxon>Culicoidea</taxon>
        <taxon>Culicidae</taxon>
        <taxon>Culicinae</taxon>
        <taxon>Aedini</taxon>
        <taxon>Aedes</taxon>
        <taxon>Stegomyia</taxon>
    </lineage>
</organism>
<dbReference type="EnsemblMetazoa" id="AALFPA23_013806.R20030">
    <property type="protein sequence ID" value="AALFPA23_013806.P20030"/>
    <property type="gene ID" value="AALFPA23_013806"/>
</dbReference>
<evidence type="ECO:0000313" key="1">
    <source>
        <dbReference type="EnsemblMetazoa" id="AALFPA23_013806.P20030"/>
    </source>
</evidence>
<reference evidence="1" key="2">
    <citation type="submission" date="2025-05" db="UniProtKB">
        <authorList>
            <consortium name="EnsemblMetazoa"/>
        </authorList>
    </citation>
    <scope>IDENTIFICATION</scope>
    <source>
        <strain evidence="1">Foshan</strain>
    </source>
</reference>